<accession>A0ABU6WNH2</accession>
<comment type="caution">
    <text evidence="1">The sequence shown here is derived from an EMBL/GenBank/DDBJ whole genome shotgun (WGS) entry which is preliminary data.</text>
</comment>
<proteinExistence type="predicted"/>
<protein>
    <submittedName>
        <fullName evidence="1">Uncharacterized protein</fullName>
    </submittedName>
</protein>
<feature type="non-terminal residue" evidence="1">
    <location>
        <position position="1"/>
    </location>
</feature>
<keyword evidence="2" id="KW-1185">Reference proteome</keyword>
<evidence type="ECO:0000313" key="1">
    <source>
        <dbReference type="EMBL" id="MED6187395.1"/>
    </source>
</evidence>
<evidence type="ECO:0000313" key="2">
    <source>
        <dbReference type="Proteomes" id="UP001341840"/>
    </source>
</evidence>
<sequence length="93" mass="10448">AGLEHLPRICLLQRIYVRLEKLGNGACLPCICVLSYAYAWLWNGLAKMGSRLASSKRDLRVFHAYTWTPMPMHGLVNFESRMNGLGVGLAWLA</sequence>
<dbReference type="EMBL" id="JASCZI010182229">
    <property type="protein sequence ID" value="MED6187395.1"/>
    <property type="molecule type" value="Genomic_DNA"/>
</dbReference>
<gene>
    <name evidence="1" type="ORF">PIB30_076043</name>
</gene>
<dbReference type="Proteomes" id="UP001341840">
    <property type="component" value="Unassembled WGS sequence"/>
</dbReference>
<reference evidence="1 2" key="1">
    <citation type="journal article" date="2023" name="Plants (Basel)">
        <title>Bridging the Gap: Combining Genomics and Transcriptomics Approaches to Understand Stylosanthes scabra, an Orphan Legume from the Brazilian Caatinga.</title>
        <authorList>
            <person name="Ferreira-Neto J.R.C."/>
            <person name="da Silva M.D."/>
            <person name="Binneck E."/>
            <person name="de Melo N.F."/>
            <person name="da Silva R.H."/>
            <person name="de Melo A.L.T.M."/>
            <person name="Pandolfi V."/>
            <person name="Bustamante F.O."/>
            <person name="Brasileiro-Vidal A.C."/>
            <person name="Benko-Iseppon A.M."/>
        </authorList>
    </citation>
    <scope>NUCLEOTIDE SEQUENCE [LARGE SCALE GENOMIC DNA]</scope>
    <source>
        <tissue evidence="1">Leaves</tissue>
    </source>
</reference>
<organism evidence="1 2">
    <name type="scientific">Stylosanthes scabra</name>
    <dbReference type="NCBI Taxonomy" id="79078"/>
    <lineage>
        <taxon>Eukaryota</taxon>
        <taxon>Viridiplantae</taxon>
        <taxon>Streptophyta</taxon>
        <taxon>Embryophyta</taxon>
        <taxon>Tracheophyta</taxon>
        <taxon>Spermatophyta</taxon>
        <taxon>Magnoliopsida</taxon>
        <taxon>eudicotyledons</taxon>
        <taxon>Gunneridae</taxon>
        <taxon>Pentapetalae</taxon>
        <taxon>rosids</taxon>
        <taxon>fabids</taxon>
        <taxon>Fabales</taxon>
        <taxon>Fabaceae</taxon>
        <taxon>Papilionoideae</taxon>
        <taxon>50 kb inversion clade</taxon>
        <taxon>dalbergioids sensu lato</taxon>
        <taxon>Dalbergieae</taxon>
        <taxon>Pterocarpus clade</taxon>
        <taxon>Stylosanthes</taxon>
    </lineage>
</organism>
<name>A0ABU6WNH2_9FABA</name>